<dbReference type="AlphaFoldDB" id="A0A2V3VY09"/>
<name>A0A2V3VY09_9BACI</name>
<comment type="caution">
    <text evidence="2">The sequence shown here is derived from an EMBL/GenBank/DDBJ whole genome shotgun (WGS) entry which is preliminary data.</text>
</comment>
<dbReference type="OrthoDB" id="1645729at2"/>
<evidence type="ECO:0000313" key="3">
    <source>
        <dbReference type="Proteomes" id="UP000247922"/>
    </source>
</evidence>
<reference evidence="2 3" key="1">
    <citation type="submission" date="2018-05" db="EMBL/GenBank/DDBJ databases">
        <title>Genomic Encyclopedia of Type Strains, Phase IV (KMG-IV): sequencing the most valuable type-strain genomes for metagenomic binning, comparative biology and taxonomic classification.</title>
        <authorList>
            <person name="Goeker M."/>
        </authorList>
    </citation>
    <scope>NUCLEOTIDE SEQUENCE [LARGE SCALE GENOMIC DNA]</scope>
    <source>
        <strain evidence="2 3">DSM 22440</strain>
    </source>
</reference>
<protein>
    <submittedName>
        <fullName evidence="2">Uncharacterized protein YneR</fullName>
    </submittedName>
</protein>
<dbReference type="Proteomes" id="UP000247922">
    <property type="component" value="Unassembled WGS sequence"/>
</dbReference>
<gene>
    <name evidence="2" type="ORF">DES38_12013</name>
</gene>
<proteinExistence type="inferred from homology"/>
<dbReference type="RefSeq" id="WP_110252229.1">
    <property type="nucleotide sequence ID" value="NZ_QJJR01000020.1"/>
</dbReference>
<comment type="similarity">
    <text evidence="1">Belongs to the HesB/IscA family.</text>
</comment>
<accession>A0A2V3VY09</accession>
<evidence type="ECO:0000256" key="1">
    <source>
        <dbReference type="ARBA" id="ARBA00006718"/>
    </source>
</evidence>
<dbReference type="EMBL" id="QJJR01000020">
    <property type="protein sequence ID" value="PXW86480.1"/>
    <property type="molecule type" value="Genomic_DNA"/>
</dbReference>
<dbReference type="InterPro" id="IPR008326">
    <property type="entry name" value="PdhI-like"/>
</dbReference>
<dbReference type="PIRSF" id="PIRSF034852">
    <property type="entry name" value="UCP034852"/>
    <property type="match status" value="1"/>
</dbReference>
<dbReference type="InterPro" id="IPR035903">
    <property type="entry name" value="HesB-like_dom_sf"/>
</dbReference>
<evidence type="ECO:0000313" key="2">
    <source>
        <dbReference type="EMBL" id="PXW86480.1"/>
    </source>
</evidence>
<dbReference type="SUPFAM" id="SSF89360">
    <property type="entry name" value="HesB-like domain"/>
    <property type="match status" value="1"/>
</dbReference>
<keyword evidence="3" id="KW-1185">Reference proteome</keyword>
<sequence>MKITVNDKAIEWFKKEVGVEEGANVRFFSKIYGTSPVQEGYSLAFTIDHDAGDMAAKTEKGGITFFIKEEDQWFFSGHDLSVEYDDKLDEVQYNYIKE</sequence>
<organism evidence="2 3">
    <name type="scientific">Streptohalobacillus salinus</name>
    <dbReference type="NCBI Taxonomy" id="621096"/>
    <lineage>
        <taxon>Bacteria</taxon>
        <taxon>Bacillati</taxon>
        <taxon>Bacillota</taxon>
        <taxon>Bacilli</taxon>
        <taxon>Bacillales</taxon>
        <taxon>Bacillaceae</taxon>
        <taxon>Streptohalobacillus</taxon>
    </lineage>
</organism>